<organism evidence="1 2">
    <name type="scientific">Araneus ventricosus</name>
    <name type="common">Orbweaver spider</name>
    <name type="synonym">Epeira ventricosa</name>
    <dbReference type="NCBI Taxonomy" id="182803"/>
    <lineage>
        <taxon>Eukaryota</taxon>
        <taxon>Metazoa</taxon>
        <taxon>Ecdysozoa</taxon>
        <taxon>Arthropoda</taxon>
        <taxon>Chelicerata</taxon>
        <taxon>Arachnida</taxon>
        <taxon>Araneae</taxon>
        <taxon>Araneomorphae</taxon>
        <taxon>Entelegynae</taxon>
        <taxon>Araneoidea</taxon>
        <taxon>Araneidae</taxon>
        <taxon>Araneus</taxon>
    </lineage>
</organism>
<reference evidence="1 2" key="1">
    <citation type="journal article" date="2019" name="Sci. Rep.">
        <title>Orb-weaving spider Araneus ventricosus genome elucidates the spidroin gene catalogue.</title>
        <authorList>
            <person name="Kono N."/>
            <person name="Nakamura H."/>
            <person name="Ohtoshi R."/>
            <person name="Moran D.A.P."/>
            <person name="Shinohara A."/>
            <person name="Yoshida Y."/>
            <person name="Fujiwara M."/>
            <person name="Mori M."/>
            <person name="Tomita M."/>
            <person name="Arakawa K."/>
        </authorList>
    </citation>
    <scope>NUCLEOTIDE SEQUENCE [LARGE SCALE GENOMIC DNA]</scope>
</reference>
<sequence>MQDEIGSSSWNYCPGKENPAELLTRGERSLKLRESKFWLHGPDWLSGERRDWPVECPEFEIKESSEERRGGRKSEILQASCIEYKPEDLIEVNRINNFSRLLRITAWVKRFIFNSRNEVNKKCGPLTAREISVAENYWIKRSQEKEFLEEI</sequence>
<dbReference type="OrthoDB" id="6516273at2759"/>
<gene>
    <name evidence="1" type="ORF">AVEN_211653_1</name>
</gene>
<evidence type="ECO:0000313" key="2">
    <source>
        <dbReference type="Proteomes" id="UP000499080"/>
    </source>
</evidence>
<proteinExistence type="predicted"/>
<dbReference type="AlphaFoldDB" id="A0A4Y2X9Y6"/>
<accession>A0A4Y2X9Y6</accession>
<keyword evidence="2" id="KW-1185">Reference proteome</keyword>
<name>A0A4Y2X9Y6_ARAVE</name>
<protein>
    <submittedName>
        <fullName evidence="1">Uncharacterized protein</fullName>
    </submittedName>
</protein>
<dbReference type="EMBL" id="BGPR01073463">
    <property type="protein sequence ID" value="GBO46028.1"/>
    <property type="molecule type" value="Genomic_DNA"/>
</dbReference>
<dbReference type="Proteomes" id="UP000499080">
    <property type="component" value="Unassembled WGS sequence"/>
</dbReference>
<comment type="caution">
    <text evidence="1">The sequence shown here is derived from an EMBL/GenBank/DDBJ whole genome shotgun (WGS) entry which is preliminary data.</text>
</comment>
<evidence type="ECO:0000313" key="1">
    <source>
        <dbReference type="EMBL" id="GBO46028.1"/>
    </source>
</evidence>